<reference evidence="4" key="2">
    <citation type="submission" date="2025-09" db="UniProtKB">
        <authorList>
            <consortium name="Ensembl"/>
        </authorList>
    </citation>
    <scope>IDENTIFICATION</scope>
</reference>
<reference evidence="4" key="1">
    <citation type="submission" date="2025-08" db="UniProtKB">
        <authorList>
            <consortium name="Ensembl"/>
        </authorList>
    </citation>
    <scope>IDENTIFICATION</scope>
</reference>
<dbReference type="Proteomes" id="UP000261380">
    <property type="component" value="Unplaced"/>
</dbReference>
<dbReference type="PANTHER" id="PTHR22639">
    <property type="entry name" value="GAG-RELATED PROTEIN"/>
    <property type="match status" value="1"/>
</dbReference>
<evidence type="ECO:0000256" key="1">
    <source>
        <dbReference type="PROSITE-ProRule" id="PRU00047"/>
    </source>
</evidence>
<evidence type="ECO:0000259" key="3">
    <source>
        <dbReference type="PROSITE" id="PS50158"/>
    </source>
</evidence>
<protein>
    <recommendedName>
        <fullName evidence="3">CCHC-type domain-containing protein</fullName>
    </recommendedName>
</protein>
<keyword evidence="1" id="KW-0479">Metal-binding</keyword>
<feature type="region of interest" description="Disordered" evidence="2">
    <location>
        <begin position="271"/>
        <end position="304"/>
    </location>
</feature>
<dbReference type="Gene3D" id="4.10.60.10">
    <property type="entry name" value="Zinc finger, CCHC-type"/>
    <property type="match status" value="1"/>
</dbReference>
<dbReference type="AlphaFoldDB" id="A0A3B5LPP9"/>
<dbReference type="Pfam" id="PF23058">
    <property type="entry name" value="RBD_ZCCHC3_2nd"/>
    <property type="match status" value="1"/>
</dbReference>
<evidence type="ECO:0000256" key="2">
    <source>
        <dbReference type="SAM" id="MobiDB-lite"/>
    </source>
</evidence>
<dbReference type="SUPFAM" id="SSF57756">
    <property type="entry name" value="Retrovirus zinc finger-like domains"/>
    <property type="match status" value="1"/>
</dbReference>
<sequence>MPRNLNTGTLSTQVPLMVRGWMSVLFLLKSITSSFVLEVRLILQKELGISPAQMDYIFAMPGRRIFEVIFTTNTFFEKCLGSFGRLKETRPQLANIEMTSLSQTEPKSITVLMFSEQVRMEDIRTWLQQRCTVKHGYELKDEDGVRTGGRRFFVQLKRNLATGETYHLPPVIQLGAIRGHVFYPGQPKTCRRCGSQQHLSAECRITYCKNCGTEGHLTKDCQEPVNCNLCGERGHTFKSCPKSYANRVKTFASQETSGRADLGDQLLQMETNTEPDEEKQLESAEEQRKENGGTTPMIPPRSPRLQEGIVSQCYLTRGAAFHWLMPILPGHVRGRLTNTLSFPLAKYSIMAELIQLLHLEACLLHSLTLAKQINMQCVCI</sequence>
<dbReference type="PROSITE" id="PS50158">
    <property type="entry name" value="ZF_CCHC"/>
    <property type="match status" value="2"/>
</dbReference>
<keyword evidence="1" id="KW-0862">Zinc</keyword>
<feature type="domain" description="CCHC-type" evidence="3">
    <location>
        <begin position="208"/>
        <end position="223"/>
    </location>
</feature>
<name>A0A3B5LPP9_9TELE</name>
<dbReference type="InterPro" id="IPR001878">
    <property type="entry name" value="Znf_CCHC"/>
</dbReference>
<keyword evidence="1" id="KW-0863">Zinc-finger</keyword>
<feature type="domain" description="CCHC-type" evidence="3">
    <location>
        <begin position="227"/>
        <end position="242"/>
    </location>
</feature>
<organism evidence="4 5">
    <name type="scientific">Xiphophorus couchianus</name>
    <name type="common">Monterrey platyfish</name>
    <dbReference type="NCBI Taxonomy" id="32473"/>
    <lineage>
        <taxon>Eukaryota</taxon>
        <taxon>Metazoa</taxon>
        <taxon>Chordata</taxon>
        <taxon>Craniata</taxon>
        <taxon>Vertebrata</taxon>
        <taxon>Euteleostomi</taxon>
        <taxon>Actinopterygii</taxon>
        <taxon>Neopterygii</taxon>
        <taxon>Teleostei</taxon>
        <taxon>Neoteleostei</taxon>
        <taxon>Acanthomorphata</taxon>
        <taxon>Ovalentaria</taxon>
        <taxon>Atherinomorphae</taxon>
        <taxon>Cyprinodontiformes</taxon>
        <taxon>Poeciliidae</taxon>
        <taxon>Poeciliinae</taxon>
        <taxon>Xiphophorus</taxon>
    </lineage>
</organism>
<feature type="compositionally biased region" description="Basic and acidic residues" evidence="2">
    <location>
        <begin position="278"/>
        <end position="291"/>
    </location>
</feature>
<dbReference type="InterPro" id="IPR042509">
    <property type="entry name" value="ZCCHC3"/>
</dbReference>
<evidence type="ECO:0000313" key="5">
    <source>
        <dbReference type="Proteomes" id="UP000261380"/>
    </source>
</evidence>
<dbReference type="Pfam" id="PF00098">
    <property type="entry name" value="zf-CCHC"/>
    <property type="match status" value="1"/>
</dbReference>
<dbReference type="GeneTree" id="ENSGT00530000063983"/>
<dbReference type="InterPro" id="IPR036875">
    <property type="entry name" value="Znf_CCHC_sf"/>
</dbReference>
<proteinExistence type="predicted"/>
<dbReference type="GO" id="GO:0002218">
    <property type="term" value="P:activation of innate immune response"/>
    <property type="evidence" value="ECO:0007669"/>
    <property type="project" value="InterPro"/>
</dbReference>
<dbReference type="GO" id="GO:0003690">
    <property type="term" value="F:double-stranded DNA binding"/>
    <property type="evidence" value="ECO:0007669"/>
    <property type="project" value="InterPro"/>
</dbReference>
<accession>A0A3B5LPP9</accession>
<dbReference type="GO" id="GO:0008270">
    <property type="term" value="F:zinc ion binding"/>
    <property type="evidence" value="ECO:0007669"/>
    <property type="project" value="UniProtKB-KW"/>
</dbReference>
<dbReference type="Pfam" id="PF23057">
    <property type="entry name" value="RBD_ZCCHC3_1st"/>
    <property type="match status" value="1"/>
</dbReference>
<dbReference type="SMART" id="SM00343">
    <property type="entry name" value="ZnF_C2HC"/>
    <property type="match status" value="3"/>
</dbReference>
<dbReference type="GO" id="GO:0003723">
    <property type="term" value="F:RNA binding"/>
    <property type="evidence" value="ECO:0007669"/>
    <property type="project" value="InterPro"/>
</dbReference>
<dbReference type="Ensembl" id="ENSXCOT00000014258.1">
    <property type="protein sequence ID" value="ENSXCOP00000014083.1"/>
    <property type="gene ID" value="ENSXCOG00000010666.1"/>
</dbReference>
<evidence type="ECO:0000313" key="4">
    <source>
        <dbReference type="Ensembl" id="ENSXCOP00000014083.1"/>
    </source>
</evidence>
<keyword evidence="5" id="KW-1185">Reference proteome</keyword>
<dbReference type="STRING" id="32473.ENSXCOP00000014083"/>
<dbReference type="InterPro" id="IPR057810">
    <property type="entry name" value="RBD_ZCCHC3_1st"/>
</dbReference>
<dbReference type="InterPro" id="IPR057811">
    <property type="entry name" value="RBD_ZCCHC3_2nd"/>
</dbReference>
<dbReference type="PANTHER" id="PTHR22639:SF3">
    <property type="entry name" value="ZINC FINGER CCHC DOMAIN-CONTAINING PROTEIN 3"/>
    <property type="match status" value="1"/>
</dbReference>